<dbReference type="EMBL" id="JAIWYP010000012">
    <property type="protein sequence ID" value="KAH3727289.1"/>
    <property type="molecule type" value="Genomic_DNA"/>
</dbReference>
<protein>
    <submittedName>
        <fullName evidence="1">Uncharacterized protein</fullName>
    </submittedName>
</protein>
<comment type="caution">
    <text evidence="1">The sequence shown here is derived from an EMBL/GenBank/DDBJ whole genome shotgun (WGS) entry which is preliminary data.</text>
</comment>
<sequence length="294" mass="33052">MPTSSQAMILRGSDCYPRHRASVNFRFGNPFLENTSECETSCKQQSPSKERTEIVNFDFSVSTSPDPALNLQGFEGAFSFDEKTKSYRWHIYAVTPKEPGVTAGAECGDHNDETGAFMQRQISDTTRHFTTPAESLLDNSVSNTMEPNPNVVNIPVYGSRRVEDAAYKRLEELGFRRRTVYSPSGNLFRLKRAQSIVCSPKRCSSEQQTASESIRKLAITNLDTEGVPYQKSLAYKRTGVEPRTIITTDAIRKRLFLKTKRNILVLYLSVNLEPAYILALLFSEKPRGIVIVSS</sequence>
<accession>A0A9D4CMB3</accession>
<name>A0A9D4CMB3_DREPO</name>
<reference evidence="1" key="1">
    <citation type="journal article" date="2019" name="bioRxiv">
        <title>The Genome of the Zebra Mussel, Dreissena polymorpha: A Resource for Invasive Species Research.</title>
        <authorList>
            <person name="McCartney M.A."/>
            <person name="Auch B."/>
            <person name="Kono T."/>
            <person name="Mallez S."/>
            <person name="Zhang Y."/>
            <person name="Obille A."/>
            <person name="Becker A."/>
            <person name="Abrahante J.E."/>
            <person name="Garbe J."/>
            <person name="Badalamenti J.P."/>
            <person name="Herman A."/>
            <person name="Mangelson H."/>
            <person name="Liachko I."/>
            <person name="Sullivan S."/>
            <person name="Sone E.D."/>
            <person name="Koren S."/>
            <person name="Silverstein K.A.T."/>
            <person name="Beckman K.B."/>
            <person name="Gohl D.M."/>
        </authorList>
    </citation>
    <scope>NUCLEOTIDE SEQUENCE</scope>
    <source>
        <strain evidence="1">Duluth1</strain>
        <tissue evidence="1">Whole animal</tissue>
    </source>
</reference>
<keyword evidence="2" id="KW-1185">Reference proteome</keyword>
<reference evidence="1" key="2">
    <citation type="submission" date="2020-11" db="EMBL/GenBank/DDBJ databases">
        <authorList>
            <person name="McCartney M.A."/>
            <person name="Auch B."/>
            <person name="Kono T."/>
            <person name="Mallez S."/>
            <person name="Becker A."/>
            <person name="Gohl D.M."/>
            <person name="Silverstein K.A.T."/>
            <person name="Koren S."/>
            <person name="Bechman K.B."/>
            <person name="Herman A."/>
            <person name="Abrahante J.E."/>
            <person name="Garbe J."/>
        </authorList>
    </citation>
    <scope>NUCLEOTIDE SEQUENCE</scope>
    <source>
        <strain evidence="1">Duluth1</strain>
        <tissue evidence="1">Whole animal</tissue>
    </source>
</reference>
<dbReference type="AlphaFoldDB" id="A0A9D4CMB3"/>
<organism evidence="1 2">
    <name type="scientific">Dreissena polymorpha</name>
    <name type="common">Zebra mussel</name>
    <name type="synonym">Mytilus polymorpha</name>
    <dbReference type="NCBI Taxonomy" id="45954"/>
    <lineage>
        <taxon>Eukaryota</taxon>
        <taxon>Metazoa</taxon>
        <taxon>Spiralia</taxon>
        <taxon>Lophotrochozoa</taxon>
        <taxon>Mollusca</taxon>
        <taxon>Bivalvia</taxon>
        <taxon>Autobranchia</taxon>
        <taxon>Heteroconchia</taxon>
        <taxon>Euheterodonta</taxon>
        <taxon>Imparidentia</taxon>
        <taxon>Neoheterodontei</taxon>
        <taxon>Myida</taxon>
        <taxon>Dreissenoidea</taxon>
        <taxon>Dreissenidae</taxon>
        <taxon>Dreissena</taxon>
    </lineage>
</organism>
<gene>
    <name evidence="1" type="ORF">DPMN_053219</name>
</gene>
<evidence type="ECO:0000313" key="2">
    <source>
        <dbReference type="Proteomes" id="UP000828390"/>
    </source>
</evidence>
<proteinExistence type="predicted"/>
<evidence type="ECO:0000313" key="1">
    <source>
        <dbReference type="EMBL" id="KAH3727289.1"/>
    </source>
</evidence>
<dbReference type="Proteomes" id="UP000828390">
    <property type="component" value="Unassembled WGS sequence"/>
</dbReference>